<proteinExistence type="predicted"/>
<feature type="region of interest" description="Disordered" evidence="1">
    <location>
        <begin position="36"/>
        <end position="116"/>
    </location>
</feature>
<reference evidence="2 3" key="1">
    <citation type="journal article" date="2023" name="Hortic Res">
        <title>Pangenome of water caltrop reveals structural variations and asymmetric subgenome divergence after allopolyploidization.</title>
        <authorList>
            <person name="Zhang X."/>
            <person name="Chen Y."/>
            <person name="Wang L."/>
            <person name="Yuan Y."/>
            <person name="Fang M."/>
            <person name="Shi L."/>
            <person name="Lu R."/>
            <person name="Comes H.P."/>
            <person name="Ma Y."/>
            <person name="Chen Y."/>
            <person name="Huang G."/>
            <person name="Zhou Y."/>
            <person name="Zheng Z."/>
            <person name="Qiu Y."/>
        </authorList>
    </citation>
    <scope>NUCLEOTIDE SEQUENCE [LARGE SCALE GENOMIC DNA]</scope>
    <source>
        <tissue evidence="2">Roots</tissue>
    </source>
</reference>
<protein>
    <submittedName>
        <fullName evidence="2">Uncharacterized protein</fullName>
    </submittedName>
</protein>
<dbReference type="AlphaFoldDB" id="A0AAN7GVU9"/>
<gene>
    <name evidence="2" type="ORF">SAY87_011166</name>
</gene>
<feature type="compositionally biased region" description="Basic residues" evidence="1">
    <location>
        <begin position="86"/>
        <end position="96"/>
    </location>
</feature>
<organism evidence="2 3">
    <name type="scientific">Trapa incisa</name>
    <dbReference type="NCBI Taxonomy" id="236973"/>
    <lineage>
        <taxon>Eukaryota</taxon>
        <taxon>Viridiplantae</taxon>
        <taxon>Streptophyta</taxon>
        <taxon>Embryophyta</taxon>
        <taxon>Tracheophyta</taxon>
        <taxon>Spermatophyta</taxon>
        <taxon>Magnoliopsida</taxon>
        <taxon>eudicotyledons</taxon>
        <taxon>Gunneridae</taxon>
        <taxon>Pentapetalae</taxon>
        <taxon>rosids</taxon>
        <taxon>malvids</taxon>
        <taxon>Myrtales</taxon>
        <taxon>Lythraceae</taxon>
        <taxon>Trapa</taxon>
    </lineage>
</organism>
<comment type="caution">
    <text evidence="2">The sequence shown here is derived from an EMBL/GenBank/DDBJ whole genome shotgun (WGS) entry which is preliminary data.</text>
</comment>
<sequence length="150" mass="16988">MGKFRGFRLKKHFIGLTLWILHRSRRSCRPVTTAWITTRRSPRGRSRPSYHGAAASPARHAPSTPPPRGVDPDRDKPPRPKGLPRGVRRTERHRLPARTGAGDLLQPPAVREAAEGRGRGVWIQPVKRAHHPLRRLRLRARSGVSNFSIH</sequence>
<evidence type="ECO:0000313" key="2">
    <source>
        <dbReference type="EMBL" id="KAK4744854.1"/>
    </source>
</evidence>
<accession>A0AAN7GVU9</accession>
<name>A0AAN7GVU9_9MYRT</name>
<dbReference type="Proteomes" id="UP001345219">
    <property type="component" value="Chromosome 9"/>
</dbReference>
<keyword evidence="3" id="KW-1185">Reference proteome</keyword>
<evidence type="ECO:0000256" key="1">
    <source>
        <dbReference type="SAM" id="MobiDB-lite"/>
    </source>
</evidence>
<dbReference type="EMBL" id="JAXIOK010000022">
    <property type="protein sequence ID" value="KAK4744854.1"/>
    <property type="molecule type" value="Genomic_DNA"/>
</dbReference>
<evidence type="ECO:0000313" key="3">
    <source>
        <dbReference type="Proteomes" id="UP001345219"/>
    </source>
</evidence>